<dbReference type="STRING" id="243275.TDE_2377"/>
<sequence>MIAPKNRKFLKEFYKVTYKNFSFLEMPINNFSAIGSCIKGFFLRK</sequence>
<accession>Q73K45</accession>
<evidence type="ECO:0000313" key="2">
    <source>
        <dbReference type="Proteomes" id="UP000008212"/>
    </source>
</evidence>
<name>Q73K45_TREDE</name>
<dbReference type="AlphaFoldDB" id="Q73K45"/>
<organism evidence="1 2">
    <name type="scientific">Treponema denticola (strain ATCC 35405 / DSM 14222 / CIP 103919 / JCM 8153 / KCTC 15104)</name>
    <dbReference type="NCBI Taxonomy" id="243275"/>
    <lineage>
        <taxon>Bacteria</taxon>
        <taxon>Pseudomonadati</taxon>
        <taxon>Spirochaetota</taxon>
        <taxon>Spirochaetia</taxon>
        <taxon>Spirochaetales</taxon>
        <taxon>Treponemataceae</taxon>
        <taxon>Treponema</taxon>
    </lineage>
</organism>
<dbReference type="EMBL" id="AE017226">
    <property type="protein sequence ID" value="AAS12895.1"/>
    <property type="molecule type" value="Genomic_DNA"/>
</dbReference>
<dbReference type="HOGENOM" id="CLU_3206550_0_0_12"/>
<proteinExistence type="predicted"/>
<gene>
    <name evidence="1" type="ordered locus">TDE_2377</name>
</gene>
<protein>
    <recommendedName>
        <fullName evidence="3">Lipoprotein</fullName>
    </recommendedName>
</protein>
<dbReference type="PaxDb" id="243275-TDE_2377"/>
<dbReference type="KEGG" id="tde:TDE_2377"/>
<dbReference type="Proteomes" id="UP000008212">
    <property type="component" value="Chromosome"/>
</dbReference>
<evidence type="ECO:0008006" key="3">
    <source>
        <dbReference type="Google" id="ProtNLM"/>
    </source>
</evidence>
<reference evidence="1 2" key="1">
    <citation type="journal article" date="2004" name="Proc. Natl. Acad. Sci. U.S.A.">
        <title>Comparison of the genome of the oral pathogen Treponema denticola with other spirochete genomes.</title>
        <authorList>
            <person name="Seshadri R."/>
            <person name="Myers G.S."/>
            <person name="Tettelin H."/>
            <person name="Eisen J.A."/>
            <person name="Heidelberg J.F."/>
            <person name="Dodson R.J."/>
            <person name="Davidsen T.M."/>
            <person name="DeBoy R.T."/>
            <person name="Fouts D.E."/>
            <person name="Haft D.H."/>
            <person name="Selengut J."/>
            <person name="Ren Q."/>
            <person name="Brinkac L.M."/>
            <person name="Madupu R."/>
            <person name="Kolonay J."/>
            <person name="Durkin S.A."/>
            <person name="Daugherty S.C."/>
            <person name="Shetty J."/>
            <person name="Shvartsbeyn A."/>
            <person name="Gebregeorgis E."/>
            <person name="Geer K."/>
            <person name="Tsegaye G."/>
            <person name="Malek J."/>
            <person name="Ayodeji B."/>
            <person name="Shatsman S."/>
            <person name="McLeod M.P."/>
            <person name="Smajs D."/>
            <person name="Howell J.K."/>
            <person name="Pal S."/>
            <person name="Amin A."/>
            <person name="Vashisth P."/>
            <person name="McNeill T.Z."/>
            <person name="Xiang Q."/>
            <person name="Sodergren E."/>
            <person name="Baca E."/>
            <person name="Weinstock G.M."/>
            <person name="Norris S.J."/>
            <person name="Fraser C.M."/>
            <person name="Paulsen I.T."/>
        </authorList>
    </citation>
    <scope>NUCLEOTIDE SEQUENCE [LARGE SCALE GENOMIC DNA]</scope>
    <source>
        <strain evidence="2">ATCC 35405 / DSM 14222 / CIP 103919 / JCM 8153 / KCTC 15104</strain>
    </source>
</reference>
<dbReference type="PATRIC" id="fig|243275.7.peg.2245"/>
<keyword evidence="2" id="KW-1185">Reference proteome</keyword>
<evidence type="ECO:0000313" key="1">
    <source>
        <dbReference type="EMBL" id="AAS12895.1"/>
    </source>
</evidence>